<feature type="compositionally biased region" description="Gly residues" evidence="8">
    <location>
        <begin position="1311"/>
        <end position="1332"/>
    </location>
</feature>
<feature type="compositionally biased region" description="Polar residues" evidence="8">
    <location>
        <begin position="1032"/>
        <end position="1058"/>
    </location>
</feature>
<feature type="region of interest" description="Disordered" evidence="8">
    <location>
        <begin position="236"/>
        <end position="270"/>
    </location>
</feature>
<dbReference type="GO" id="GO:0023041">
    <property type="term" value="P:neuronal signal transduction"/>
    <property type="evidence" value="ECO:0007669"/>
    <property type="project" value="InterPro"/>
</dbReference>
<feature type="region of interest" description="Disordered" evidence="8">
    <location>
        <begin position="1032"/>
        <end position="1059"/>
    </location>
</feature>
<feature type="compositionally biased region" description="Polar residues" evidence="8">
    <location>
        <begin position="1086"/>
        <end position="1098"/>
    </location>
</feature>
<keyword evidence="5" id="KW-1133">Transmembrane helix</keyword>
<evidence type="ECO:0000256" key="2">
    <source>
        <dbReference type="ARBA" id="ARBA00004269"/>
    </source>
</evidence>
<evidence type="ECO:0000313" key="10">
    <source>
        <dbReference type="Proteomes" id="UP000075880"/>
    </source>
</evidence>
<reference evidence="9" key="1">
    <citation type="submission" date="2024-04" db="UniProtKB">
        <authorList>
            <consortium name="EnsemblMetazoa"/>
        </authorList>
    </citation>
    <scope>IDENTIFICATION</scope>
    <source>
        <strain evidence="9">EBRO</strain>
    </source>
</reference>
<dbReference type="GO" id="GO:0030867">
    <property type="term" value="C:rough endoplasmic reticulum membrane"/>
    <property type="evidence" value="ECO:0007669"/>
    <property type="project" value="UniProtKB-SubCell"/>
</dbReference>
<feature type="region of interest" description="Disordered" evidence="8">
    <location>
        <begin position="1086"/>
        <end position="1223"/>
    </location>
</feature>
<keyword evidence="10" id="KW-1185">Reference proteome</keyword>
<comment type="subcellular location">
    <subcellularLocation>
        <location evidence="1">Nucleus membrane</location>
        <topology evidence="1">Multi-pass membrane protein</topology>
    </subcellularLocation>
    <subcellularLocation>
        <location evidence="2">Rough endoplasmic reticulum membrane</location>
        <topology evidence="2">Multi-pass membrane protein</topology>
    </subcellularLocation>
</comment>
<keyword evidence="3" id="KW-0812">Transmembrane</keyword>
<keyword evidence="4" id="KW-0256">Endoplasmic reticulum</keyword>
<dbReference type="PANTHER" id="PTHR13289">
    <property type="entry name" value="PROTEIN PHOSPHATASE 1-BINDING PROTEIN BIFOCAL"/>
    <property type="match status" value="1"/>
</dbReference>
<feature type="region of interest" description="Disordered" evidence="8">
    <location>
        <begin position="1"/>
        <end position="28"/>
    </location>
</feature>
<feature type="compositionally biased region" description="Acidic residues" evidence="8">
    <location>
        <begin position="1143"/>
        <end position="1154"/>
    </location>
</feature>
<evidence type="ECO:0000256" key="3">
    <source>
        <dbReference type="ARBA" id="ARBA00022692"/>
    </source>
</evidence>
<feature type="compositionally biased region" description="Low complexity" evidence="8">
    <location>
        <begin position="1387"/>
        <end position="1418"/>
    </location>
</feature>
<feature type="compositionally biased region" description="Low complexity" evidence="8">
    <location>
        <begin position="1275"/>
        <end position="1290"/>
    </location>
</feature>
<feature type="region of interest" description="Disordered" evidence="8">
    <location>
        <begin position="1570"/>
        <end position="1594"/>
    </location>
</feature>
<feature type="region of interest" description="Disordered" evidence="8">
    <location>
        <begin position="835"/>
        <end position="887"/>
    </location>
</feature>
<feature type="compositionally biased region" description="Acidic residues" evidence="8">
    <location>
        <begin position="1176"/>
        <end position="1203"/>
    </location>
</feature>
<sequence>MMADTNTSAHVPPAAASGGGVGGGNDPSVIPQWKKELIQRRKNLAKTIGAVATQVHDSASTVAAAISASSPVTPHPRTPTGGGAFPVGSPFYAGAGTKEGSTTHSSCTNTTNCGPLDTVPDSERQQLQPEPVVENEENISSAGAGTDKTDSMLLVAGTGGGVKQEDEPRMVAIAKDNNHCPSIPFQAATSPTAAGVHFGAHFGGANEPTQQQQQRSVGGSVRAVEAVLVPPLTSAASGSVSAGAANGPQSHSNAGSEHSGSSSSSCSSGSSTVAAAIAPATRPNSVPVSVDHREIPTVSNNNSANGVAKGSSLGSSSVGQQQQQQQRDGGAARKMVAATAAEEIVVVYEKSSVLDGTVVDVSGGGGIGGGGGGGAGGPGFGDAGEELKYGPGIVSRLRCRYLSLALRQSVTKQRPSLNSMRRATSLNNLLDEESEDLSEREQSIGSEGGGHQNHHHHNQQQQQQHQQQQQQQQQAQQKKYHSQNYHYQQQQQQQQQREHYANGNGNNHNHNHNHLHQQQQQPLHATVVLQPPYQKQQPQFAPKQPWIHQHQQEEQQQQQQVVKTAAPFLRGVQNSYTRASRQVEKKNEYNRYTKHHRGGGGADAVLLKRARSVEALVRYDHHKAWERDATGPPVAAAAAVAAPTGVAAAPPVAPPAAELVSSAELGSNVIILDEINVQAATTATNNGVVASTTTTTAALESNGISSSGPVSGAPPPTATAMMNGATRGGGGTDLPLLVSDCVTIEEKIINGREKGDPKPKRLTSFIDADERPPPDVVKQTMKIFEANANRRGGRANGATGGPPGSEVASKVANYRSIIISGSATATAGATTAAAAVSGEKPPITHPKPPLSPKKPNIKPRTASPKHQASAPTTAAGKPPPTPKSLEAVNNLKNSSIINNNNNNGSIIGSVTGQRNSINSKQQAPVAVAESVPLLSTPPSPPARSKHATPSTLVCSNGAASVGAVNKGMQSNGAGGGNEMGVTTHGVVECAPDAAANAVEAKNNALKNGGGCVRDHHNNYENGLTQTATVATASKTAGSDSGHQHMHNTAQGAAASSSPPLVGICESPSIQQLTSKLASLHLATSTPTGAGANGTTSPVSAASSAAQDRRNLEYVTSDEEEDDDEDDEQDGHHHTTSYTVNPDSDSEQELEEEEQQQQQHHPKDVRDGGVAAGSGNDADDDEDDASGGGEGEQENSDDDDDDDDRSVRKISRTAMENIARAGTTTQFRFNGAVKSSYLPGAAAVAASGGIATAAPSSKPPAPPIPKSRESLGAKSANGAATGNNEANGSAGRSPSEVAVGSMAINSAVNNGGALGGVGGGGGGAHNDGVGGGSPLTRREIEKNQINREKSGEAVASPAPVPNSLHGGSGGAFHNQGNQGGGGAGASVGGVSSTAGQKLATGNSSNSNGSSSSVSDSTTSFVAKWGTGGGGQSATAPATAASPLAGLVARKKTKPPPSQQDGTNTMVFNFSDRKDVPDYIENDGVIIRPRPRELPKPGESGFVVLGDLTLETSTDPDDAWAMGPPSPCNGEFANAYIVINGKSSMRNKTSRSNKFKIQFDDSLTSTYEYPSETSLLEPNGLDDADSGPDSSAGLVPPAFATDNGLLSHTNKLLSSVPLGSAPFASYTPVKAAIDTTFELGVTRTPSPSAGSTASSTGSNGSHSSSSSNSHQSATSHNTNDLQHPHQQQHSIGNGHRPQLVDRPNNNGLHTSNGHSNGADVLLLNGADPGTDGMNGTGEPESIQYLKPASDEQTVNWSQGTRVTDLLF</sequence>
<feature type="region of interest" description="Disordered" evidence="8">
    <location>
        <begin position="296"/>
        <end position="331"/>
    </location>
</feature>
<keyword evidence="7" id="KW-0539">Nucleus</keyword>
<organism evidence="9 10">
    <name type="scientific">Anopheles atroparvus</name>
    <name type="common">European mosquito</name>
    <dbReference type="NCBI Taxonomy" id="41427"/>
    <lineage>
        <taxon>Eukaryota</taxon>
        <taxon>Metazoa</taxon>
        <taxon>Ecdysozoa</taxon>
        <taxon>Arthropoda</taxon>
        <taxon>Hexapoda</taxon>
        <taxon>Insecta</taxon>
        <taxon>Pterygota</taxon>
        <taxon>Neoptera</taxon>
        <taxon>Endopterygota</taxon>
        <taxon>Diptera</taxon>
        <taxon>Nematocera</taxon>
        <taxon>Culicoidea</taxon>
        <taxon>Culicidae</taxon>
        <taxon>Anophelinae</taxon>
        <taxon>Anopheles</taxon>
    </lineage>
</organism>
<feature type="compositionally biased region" description="Low complexity" evidence="8">
    <location>
        <begin position="1431"/>
        <end position="1445"/>
    </location>
</feature>
<evidence type="ECO:0000256" key="6">
    <source>
        <dbReference type="ARBA" id="ARBA00023136"/>
    </source>
</evidence>
<feature type="compositionally biased region" description="Gly residues" evidence="8">
    <location>
        <begin position="1376"/>
        <end position="1386"/>
    </location>
</feature>
<evidence type="ECO:0000256" key="8">
    <source>
        <dbReference type="SAM" id="MobiDB-lite"/>
    </source>
</evidence>
<evidence type="ECO:0000256" key="4">
    <source>
        <dbReference type="ARBA" id="ARBA00022824"/>
    </source>
</evidence>
<feature type="region of interest" description="Disordered" evidence="8">
    <location>
        <begin position="752"/>
        <end position="774"/>
    </location>
</feature>
<feature type="compositionally biased region" description="Pro residues" evidence="8">
    <location>
        <begin position="843"/>
        <end position="852"/>
    </location>
</feature>
<feature type="region of interest" description="Disordered" evidence="8">
    <location>
        <begin position="1245"/>
        <end position="1296"/>
    </location>
</feature>
<feature type="compositionally biased region" description="Acidic residues" evidence="8">
    <location>
        <begin position="1115"/>
        <end position="1128"/>
    </location>
</feature>
<protein>
    <submittedName>
        <fullName evidence="9">Uncharacterized protein</fullName>
    </submittedName>
</protein>
<feature type="compositionally biased region" description="Polar residues" evidence="8">
    <location>
        <begin position="1457"/>
        <end position="1466"/>
    </location>
</feature>
<feature type="region of interest" description="Disordered" evidence="8">
    <location>
        <begin position="786"/>
        <end position="806"/>
    </location>
</feature>
<keyword evidence="6" id="KW-0472">Membrane</keyword>
<dbReference type="Proteomes" id="UP000075880">
    <property type="component" value="Unassembled WGS sequence"/>
</dbReference>
<dbReference type="EnsemblMetazoa" id="ENSAATROPT006166">
    <property type="protein sequence ID" value="ENSAATROPP005615"/>
    <property type="gene ID" value="ENSAATROPG004990"/>
</dbReference>
<feature type="compositionally biased region" description="Polar residues" evidence="8">
    <location>
        <begin position="1701"/>
        <end position="1713"/>
    </location>
</feature>
<feature type="compositionally biased region" description="Polar residues" evidence="8">
    <location>
        <begin position="1676"/>
        <end position="1689"/>
    </location>
</feature>
<dbReference type="InterPro" id="IPR019130">
    <property type="entry name" value="Macoilin"/>
</dbReference>
<accession>A0AAG5D414</accession>
<feature type="compositionally biased region" description="Basic and acidic residues" evidence="8">
    <location>
        <begin position="1335"/>
        <end position="1350"/>
    </location>
</feature>
<feature type="compositionally biased region" description="Low complexity" evidence="8">
    <location>
        <begin position="310"/>
        <end position="329"/>
    </location>
</feature>
<name>A0AAG5D414_ANOAO</name>
<feature type="compositionally biased region" description="Low complexity" evidence="8">
    <location>
        <begin position="1245"/>
        <end position="1255"/>
    </location>
</feature>
<evidence type="ECO:0000256" key="7">
    <source>
        <dbReference type="ARBA" id="ARBA00023242"/>
    </source>
</evidence>
<feature type="compositionally biased region" description="Polar residues" evidence="8">
    <location>
        <begin position="410"/>
        <end position="424"/>
    </location>
</feature>
<dbReference type="GO" id="GO:0031965">
    <property type="term" value="C:nuclear membrane"/>
    <property type="evidence" value="ECO:0007669"/>
    <property type="project" value="UniProtKB-SubCell"/>
</dbReference>
<evidence type="ECO:0000256" key="1">
    <source>
        <dbReference type="ARBA" id="ARBA00004232"/>
    </source>
</evidence>
<evidence type="ECO:0000313" key="9">
    <source>
        <dbReference type="EnsemblMetazoa" id="ENSAATROPP005615"/>
    </source>
</evidence>
<feature type="compositionally biased region" description="Low complexity" evidence="8">
    <location>
        <begin position="459"/>
        <end position="495"/>
    </location>
</feature>
<dbReference type="PANTHER" id="PTHR13289:SF3">
    <property type="entry name" value="BIFOCAL, ISOFORM F"/>
    <property type="match status" value="1"/>
</dbReference>
<feature type="region of interest" description="Disordered" evidence="8">
    <location>
        <begin position="410"/>
        <end position="523"/>
    </location>
</feature>
<feature type="compositionally biased region" description="Low complexity" evidence="8">
    <location>
        <begin position="1646"/>
        <end position="1675"/>
    </location>
</feature>
<dbReference type="GO" id="GO:0006935">
    <property type="term" value="P:chemotaxis"/>
    <property type="evidence" value="ECO:0007669"/>
    <property type="project" value="TreeGrafter"/>
</dbReference>
<evidence type="ECO:0000256" key="5">
    <source>
        <dbReference type="ARBA" id="ARBA00022989"/>
    </source>
</evidence>
<feature type="region of interest" description="Disordered" evidence="8">
    <location>
        <begin position="198"/>
        <end position="219"/>
    </location>
</feature>
<feature type="region of interest" description="Disordered" evidence="8">
    <location>
        <begin position="1308"/>
        <end position="1468"/>
    </location>
</feature>
<feature type="compositionally biased region" description="Gly residues" evidence="8">
    <location>
        <begin position="794"/>
        <end position="803"/>
    </location>
</feature>
<feature type="region of interest" description="Disordered" evidence="8">
    <location>
        <begin position="1640"/>
        <end position="1737"/>
    </location>
</feature>
<proteinExistence type="predicted"/>
<dbReference type="GO" id="GO:0008017">
    <property type="term" value="F:microtubule binding"/>
    <property type="evidence" value="ECO:0007669"/>
    <property type="project" value="TreeGrafter"/>
</dbReference>